<dbReference type="Pfam" id="PF03732">
    <property type="entry name" value="Retrotrans_gag"/>
    <property type="match status" value="1"/>
</dbReference>
<dbReference type="PANTHER" id="PTHR33223:SF8">
    <property type="entry name" value="OS04G0172440 PROTEIN"/>
    <property type="match status" value="1"/>
</dbReference>
<reference evidence="2 3" key="2">
    <citation type="submission" date="2020-07" db="EMBL/GenBank/DDBJ databases">
        <title>Genome assembly of wild tea tree DASZ reveals pedigree and selection history of tea varieties.</title>
        <authorList>
            <person name="Zhang W."/>
        </authorList>
    </citation>
    <scope>NUCLEOTIDE SEQUENCE [LARGE SCALE GENOMIC DNA]</scope>
    <source>
        <strain evidence="3">cv. G240</strain>
        <tissue evidence="2">Leaf</tissue>
    </source>
</reference>
<dbReference type="AlphaFoldDB" id="A0A7J7I6C3"/>
<reference evidence="3" key="1">
    <citation type="journal article" date="2020" name="Nat. Commun.">
        <title>Genome assembly of wild tea tree DASZ reveals pedigree and selection history of tea varieties.</title>
        <authorList>
            <person name="Zhang W."/>
            <person name="Zhang Y."/>
            <person name="Qiu H."/>
            <person name="Guo Y."/>
            <person name="Wan H."/>
            <person name="Zhang X."/>
            <person name="Scossa F."/>
            <person name="Alseekh S."/>
            <person name="Zhang Q."/>
            <person name="Wang P."/>
            <person name="Xu L."/>
            <person name="Schmidt M.H."/>
            <person name="Jia X."/>
            <person name="Li D."/>
            <person name="Zhu A."/>
            <person name="Guo F."/>
            <person name="Chen W."/>
            <person name="Ni D."/>
            <person name="Usadel B."/>
            <person name="Fernie A.R."/>
            <person name="Wen W."/>
        </authorList>
    </citation>
    <scope>NUCLEOTIDE SEQUENCE [LARGE SCALE GENOMIC DNA]</scope>
    <source>
        <strain evidence="3">cv. G240</strain>
    </source>
</reference>
<evidence type="ECO:0000259" key="1">
    <source>
        <dbReference type="Pfam" id="PF03732"/>
    </source>
</evidence>
<dbReference type="EMBL" id="JACBKZ010000001">
    <property type="protein sequence ID" value="KAF5960355.1"/>
    <property type="molecule type" value="Genomic_DNA"/>
</dbReference>
<evidence type="ECO:0000313" key="3">
    <source>
        <dbReference type="Proteomes" id="UP000593564"/>
    </source>
</evidence>
<sequence>MQLFQRSLSGSALQWFARLEIPQIRTWPDLTNAFLKKYGLYCELTIDRCYLMGMSRKPTESFREYALR</sequence>
<protein>
    <recommendedName>
        <fullName evidence="1">Retrotransposon gag domain-containing protein</fullName>
    </recommendedName>
</protein>
<feature type="domain" description="Retrotransposon gag" evidence="1">
    <location>
        <begin position="3"/>
        <end position="67"/>
    </location>
</feature>
<dbReference type="PANTHER" id="PTHR33223">
    <property type="entry name" value="CCHC-TYPE DOMAIN-CONTAINING PROTEIN"/>
    <property type="match status" value="1"/>
</dbReference>
<comment type="caution">
    <text evidence="2">The sequence shown here is derived from an EMBL/GenBank/DDBJ whole genome shotgun (WGS) entry which is preliminary data.</text>
</comment>
<evidence type="ECO:0000313" key="2">
    <source>
        <dbReference type="EMBL" id="KAF5960355.1"/>
    </source>
</evidence>
<organism evidence="2 3">
    <name type="scientific">Camellia sinensis</name>
    <name type="common">Tea plant</name>
    <name type="synonym">Thea sinensis</name>
    <dbReference type="NCBI Taxonomy" id="4442"/>
    <lineage>
        <taxon>Eukaryota</taxon>
        <taxon>Viridiplantae</taxon>
        <taxon>Streptophyta</taxon>
        <taxon>Embryophyta</taxon>
        <taxon>Tracheophyta</taxon>
        <taxon>Spermatophyta</taxon>
        <taxon>Magnoliopsida</taxon>
        <taxon>eudicotyledons</taxon>
        <taxon>Gunneridae</taxon>
        <taxon>Pentapetalae</taxon>
        <taxon>asterids</taxon>
        <taxon>Ericales</taxon>
        <taxon>Theaceae</taxon>
        <taxon>Camellia</taxon>
    </lineage>
</organism>
<accession>A0A7J7I6C3</accession>
<dbReference type="Proteomes" id="UP000593564">
    <property type="component" value="Unassembled WGS sequence"/>
</dbReference>
<dbReference type="InterPro" id="IPR005162">
    <property type="entry name" value="Retrotrans_gag_dom"/>
</dbReference>
<name>A0A7J7I6C3_CAMSI</name>
<keyword evidence="3" id="KW-1185">Reference proteome</keyword>
<gene>
    <name evidence="2" type="ORF">HYC85_001564</name>
</gene>
<proteinExistence type="predicted"/>